<organism evidence="2 3">
    <name type="scientific">Salvia divinorum</name>
    <name type="common">Maria pastora</name>
    <name type="synonym">Diviner's sage</name>
    <dbReference type="NCBI Taxonomy" id="28513"/>
    <lineage>
        <taxon>Eukaryota</taxon>
        <taxon>Viridiplantae</taxon>
        <taxon>Streptophyta</taxon>
        <taxon>Embryophyta</taxon>
        <taxon>Tracheophyta</taxon>
        <taxon>Spermatophyta</taxon>
        <taxon>Magnoliopsida</taxon>
        <taxon>eudicotyledons</taxon>
        <taxon>Gunneridae</taxon>
        <taxon>Pentapetalae</taxon>
        <taxon>asterids</taxon>
        <taxon>lamiids</taxon>
        <taxon>Lamiales</taxon>
        <taxon>Lamiaceae</taxon>
        <taxon>Nepetoideae</taxon>
        <taxon>Mentheae</taxon>
        <taxon>Salviinae</taxon>
        <taxon>Salvia</taxon>
        <taxon>Salvia subgen. Calosphace</taxon>
    </lineage>
</organism>
<protein>
    <submittedName>
        <fullName evidence="2">Nuclear pore complex protein NUP1 isoform X1</fullName>
    </submittedName>
</protein>
<reference evidence="2 3" key="1">
    <citation type="submission" date="2024-06" db="EMBL/GenBank/DDBJ databases">
        <title>A chromosome level genome sequence of Diviner's sage (Salvia divinorum).</title>
        <authorList>
            <person name="Ford S.A."/>
            <person name="Ro D.-K."/>
            <person name="Ness R.W."/>
            <person name="Phillips M.A."/>
        </authorList>
    </citation>
    <scope>NUCLEOTIDE SEQUENCE [LARGE SCALE GENOMIC DNA]</scope>
    <source>
        <strain evidence="2">SAF-2024a</strain>
        <tissue evidence="2">Leaf</tissue>
    </source>
</reference>
<sequence>MEEEEKNLAARMLTTGEDEALTRYRADLEESIVLRSTEENDEIRYDSDFARIEELIKGNTYTREEIKHLTEILNSRVNKKEEQKPSGNAEGHAQLVTWRPEILKTPSEGRQKCSERTVIGYSCEKLDLPGCDSASPMDLARACMARRTIKEDQDLHNSISDSQRVQPTHEFARKPLLLPSPSPKPSICWPGSVVHSRHGLTTSLSQREMSGLQDFPRTPYSRTILSKSKNKLQTDREYAHTSTPFRQSQESPYEQVKSRGERVDAYGSVGPIHRIRNKFASEVCPRGPVFLSLPNEIPSEPPIGQEFAGVLTTVEKNIVPGETSGVSNYGSGENVSRLSDRDVSSENLSASQVARKALEFLDRNKATLIQKEAELKLETAWGSSPDATDVSSME</sequence>
<proteinExistence type="predicted"/>
<feature type="compositionally biased region" description="Polar residues" evidence="1">
    <location>
        <begin position="240"/>
        <end position="252"/>
    </location>
</feature>
<feature type="region of interest" description="Disordered" evidence="1">
    <location>
        <begin position="227"/>
        <end position="262"/>
    </location>
</feature>
<feature type="compositionally biased region" description="Polar residues" evidence="1">
    <location>
        <begin position="324"/>
        <end position="337"/>
    </location>
</feature>
<dbReference type="AlphaFoldDB" id="A0ABD1HFD0"/>
<dbReference type="PANTHER" id="PTHR33416:SF18">
    <property type="entry name" value="NUCLEOPORIN-LIKE PROTEIN"/>
    <property type="match status" value="1"/>
</dbReference>
<dbReference type="PANTHER" id="PTHR33416">
    <property type="entry name" value="NUCLEAR PORE COMPLEX PROTEIN NUP1"/>
    <property type="match status" value="1"/>
</dbReference>
<accession>A0ABD1HFD0</accession>
<comment type="caution">
    <text evidence="2">The sequence shown here is derived from an EMBL/GenBank/DDBJ whole genome shotgun (WGS) entry which is preliminary data.</text>
</comment>
<name>A0ABD1HFD0_SALDI</name>
<dbReference type="Proteomes" id="UP001567538">
    <property type="component" value="Unassembled WGS sequence"/>
</dbReference>
<evidence type="ECO:0000256" key="1">
    <source>
        <dbReference type="SAM" id="MobiDB-lite"/>
    </source>
</evidence>
<evidence type="ECO:0000313" key="2">
    <source>
        <dbReference type="EMBL" id="KAL1554864.1"/>
    </source>
</evidence>
<keyword evidence="3" id="KW-1185">Reference proteome</keyword>
<feature type="region of interest" description="Disordered" evidence="1">
    <location>
        <begin position="322"/>
        <end position="344"/>
    </location>
</feature>
<dbReference type="EMBL" id="JBEAFC010000006">
    <property type="protein sequence ID" value="KAL1554864.1"/>
    <property type="molecule type" value="Genomic_DNA"/>
</dbReference>
<evidence type="ECO:0000313" key="3">
    <source>
        <dbReference type="Proteomes" id="UP001567538"/>
    </source>
</evidence>
<gene>
    <name evidence="2" type="ORF">AAHA92_15372</name>
</gene>